<sequence>MKCHWTKLDKCPYMSSLSILDKIGQLHFCPVCFFGNNPNFWTDK</sequence>
<dbReference type="EMBL" id="BK015368">
    <property type="protein sequence ID" value="DAE03549.1"/>
    <property type="molecule type" value="Genomic_DNA"/>
</dbReference>
<accession>A0A8S5PAB3</accession>
<organism evidence="1">
    <name type="scientific">Siphoviridae sp. ctpoI7</name>
    <dbReference type="NCBI Taxonomy" id="2825678"/>
    <lineage>
        <taxon>Viruses</taxon>
        <taxon>Duplodnaviria</taxon>
        <taxon>Heunggongvirae</taxon>
        <taxon>Uroviricota</taxon>
        <taxon>Caudoviricetes</taxon>
    </lineage>
</organism>
<protein>
    <submittedName>
        <fullName evidence="1">Uncharacterized protein</fullName>
    </submittedName>
</protein>
<evidence type="ECO:0000313" key="1">
    <source>
        <dbReference type="EMBL" id="DAE03549.1"/>
    </source>
</evidence>
<reference evidence="1" key="1">
    <citation type="journal article" date="2021" name="Proc. Natl. Acad. Sci. U.S.A.">
        <title>A Catalog of Tens of Thousands of Viruses from Human Metagenomes Reveals Hidden Associations with Chronic Diseases.</title>
        <authorList>
            <person name="Tisza M.J."/>
            <person name="Buck C.B."/>
        </authorList>
    </citation>
    <scope>NUCLEOTIDE SEQUENCE</scope>
    <source>
        <strain evidence="1">CtpoI7</strain>
    </source>
</reference>
<name>A0A8S5PAB3_9CAUD</name>
<proteinExistence type="predicted"/>